<proteinExistence type="predicted"/>
<keyword evidence="1" id="KW-1133">Transmembrane helix</keyword>
<keyword evidence="3" id="KW-1185">Reference proteome</keyword>
<evidence type="ECO:0000313" key="2">
    <source>
        <dbReference type="EMBL" id="ASD52032.1"/>
    </source>
</evidence>
<keyword evidence="1" id="KW-0812">Transmembrane</keyword>
<dbReference type="EMBL" id="KY971610">
    <property type="protein sequence ID" value="ASD52032.1"/>
    <property type="molecule type" value="Genomic_DNA"/>
</dbReference>
<accession>A0A2U7NRZ0</accession>
<gene>
    <name evidence="2" type="ORF">PspYZU05_80</name>
</gene>
<organism evidence="2 3">
    <name type="scientific">Pseudomonas phage PspYZU05</name>
    <dbReference type="NCBI Taxonomy" id="1983556"/>
    <lineage>
        <taxon>Viruses</taxon>
        <taxon>Duplodnaviria</taxon>
        <taxon>Heunggongvirae</taxon>
        <taxon>Uroviricota</taxon>
        <taxon>Caudoviricetes</taxon>
        <taxon>Pantevenvirales</taxon>
        <taxon>Straboviridae</taxon>
        <taxon>Jiangsuvirus</taxon>
        <taxon>Jiangsuvirus pspyzu05</taxon>
    </lineage>
</organism>
<protein>
    <submittedName>
        <fullName evidence="2">Uncharacterized protein</fullName>
    </submittedName>
</protein>
<evidence type="ECO:0000256" key="1">
    <source>
        <dbReference type="SAM" id="Phobius"/>
    </source>
</evidence>
<feature type="transmembrane region" description="Helical" evidence="1">
    <location>
        <begin position="20"/>
        <end position="42"/>
    </location>
</feature>
<sequence length="124" mass="13890">MGTSFDMMFPFLLMELVMETKAKIAVGIMCIVGWSIIVYGFYSFSPASTIIKQYTYETKVKSVVRTNMGKSNVIMEDGAVLTLGACSFDNIEGTEIKISKKIYTDNVRKIILPESYSLLVELCK</sequence>
<name>A0A2U7NRZ0_9CAUD</name>
<dbReference type="Proteomes" id="UP000247773">
    <property type="component" value="Genome"/>
</dbReference>
<evidence type="ECO:0000313" key="3">
    <source>
        <dbReference type="Proteomes" id="UP000247773"/>
    </source>
</evidence>
<keyword evidence="1" id="KW-0472">Membrane</keyword>
<reference evidence="2 3" key="1">
    <citation type="submission" date="2017-04" db="EMBL/GenBank/DDBJ databases">
        <title>Isolation of lytic bacteriophages infecting Pseudomonas strains for biocontrol of fish and shrimp spoilage during chilled storage.</title>
        <authorList>
            <person name="Yang Z."/>
            <person name="Tao X."/>
            <person name="Gao L."/>
            <person name="Rao S."/>
        </authorList>
    </citation>
    <scope>NUCLEOTIDE SEQUENCE [LARGE SCALE GENOMIC DNA]</scope>
</reference>